<feature type="region of interest" description="Disordered" evidence="2">
    <location>
        <begin position="574"/>
        <end position="655"/>
    </location>
</feature>
<evidence type="ECO:0000313" key="4">
    <source>
        <dbReference type="Proteomes" id="UP000268093"/>
    </source>
</evidence>
<dbReference type="InterPro" id="IPR011989">
    <property type="entry name" value="ARM-like"/>
</dbReference>
<feature type="region of interest" description="Disordered" evidence="2">
    <location>
        <begin position="734"/>
        <end position="767"/>
    </location>
</feature>
<dbReference type="OrthoDB" id="2967263at2759"/>
<sequence length="1053" mass="116412">MYIQGVVTASYFNTFIHTFIFGSPAQCRQATDSMSPPPPAALALPDSHVTTKTLVLFAAGLLSAFAAYSVLSHVRDTQTKTKSCRDPFSGNPKLLEDNKYLPDIIKACQPHQRSETRLKGVTTLQLLSRNENNKKILVDAGALEVLVNLLRATDIRETAQKYAAVAICDLVQSVDERKVRIVQAGVLDPLKRVLTSDVVHNNELKYWSLMVVHQISLCDSLHHSLITDGFVPLLARMSRLTFGNTNMPKYCMQSLVRIVATTDTAEAKDLLTELLNHNIVSLISVCLRSDDVELIYWASGLMHEYVLKDVSPRLFRQIKGVQTILLTLLGADETYISRVVLRTVKFMAHGQDTFQLEMIRIGLVKKIMHCVTADDDDVQYWATLCLLEVASQPESHIDILDAPELPTLLDIATSKKVLVAPFVTDILAIICGLNSNHEAITKHAAVIIDALNKLLAWEEPEVHPDIPYHAASSLFNLMSMTAPPLVIDDLAHKIITACLENFIAVVLDSERDRVQLTCAKTLLMFVIRDSTLITRLTMDVIDRFMTRITDLGGRLISAFFSTLVTGPLLPPPVVSVSSVPRSSPATTSPTSLSADPTTLPPRSSSLPQSQLSPSVRQRPQPNPSPLRNELVDDETSPPPSPYPFHNPEIANSLGTSGMDFARRHMFPPDRLMSNMNALKIFVENRMVFASVMAGLERREDVEMMDAVELGRVDDDDELGEEARAMIAMLEEGDDFDISLPTPNNDVTDHKEDDASQPSPAPSAFQPPLSIPVRDLVDVLYHFALLPVADTWARDVGVVLVEGEDEDVIPDPGVARGRLRELIEVVAAREMSRVRGVAVEGDVDTTSTSGVMRSMGEAEGTGPSGGLFLEGNADAGTDAERDNDFVRKTIESVACEAVGLLASLVRFAPVRRYLIQEQHFVPVLIRLFRTYRTMSENVMMALGVMIPLDPPRTNIDIPTLFLTTRTIWKALLQPLLQKPGSRFYAEQILGYAAKWSSADVEGKAEVKSGDEEEEEEGQVMKEQAAERNHEGYIEWSATDRTDLVIVGFDRLEVQ</sequence>
<organism evidence="3 4">
    <name type="scientific">Jimgerdemannia flammicorona</name>
    <dbReference type="NCBI Taxonomy" id="994334"/>
    <lineage>
        <taxon>Eukaryota</taxon>
        <taxon>Fungi</taxon>
        <taxon>Fungi incertae sedis</taxon>
        <taxon>Mucoromycota</taxon>
        <taxon>Mucoromycotina</taxon>
        <taxon>Endogonomycetes</taxon>
        <taxon>Endogonales</taxon>
        <taxon>Endogonaceae</taxon>
        <taxon>Jimgerdemannia</taxon>
    </lineage>
</organism>
<dbReference type="PANTHER" id="PTHR23315">
    <property type="entry name" value="U BOX DOMAIN-CONTAINING"/>
    <property type="match status" value="1"/>
</dbReference>
<keyword evidence="4" id="KW-1185">Reference proteome</keyword>
<comment type="caution">
    <text evidence="3">The sequence shown here is derived from an EMBL/GenBank/DDBJ whole genome shotgun (WGS) entry which is preliminary data.</text>
</comment>
<dbReference type="InterPro" id="IPR000225">
    <property type="entry name" value="Armadillo"/>
</dbReference>
<evidence type="ECO:0000256" key="1">
    <source>
        <dbReference type="PROSITE-ProRule" id="PRU00259"/>
    </source>
</evidence>
<dbReference type="Proteomes" id="UP000268093">
    <property type="component" value="Unassembled WGS sequence"/>
</dbReference>
<dbReference type="AlphaFoldDB" id="A0A433DBW0"/>
<feature type="repeat" description="ARM" evidence="1">
    <location>
        <begin position="141"/>
        <end position="185"/>
    </location>
</feature>
<dbReference type="PROSITE" id="PS50176">
    <property type="entry name" value="ARM_REPEAT"/>
    <property type="match status" value="1"/>
</dbReference>
<dbReference type="SUPFAM" id="SSF48371">
    <property type="entry name" value="ARM repeat"/>
    <property type="match status" value="1"/>
</dbReference>
<dbReference type="InterPro" id="IPR016024">
    <property type="entry name" value="ARM-type_fold"/>
</dbReference>
<accession>A0A433DBW0</accession>
<dbReference type="SMART" id="SM00185">
    <property type="entry name" value="ARM"/>
    <property type="match status" value="3"/>
</dbReference>
<proteinExistence type="predicted"/>
<reference evidence="3 4" key="1">
    <citation type="journal article" date="2018" name="New Phytol.">
        <title>Phylogenomics of Endogonaceae and evolution of mycorrhizas within Mucoromycota.</title>
        <authorList>
            <person name="Chang Y."/>
            <person name="Desiro A."/>
            <person name="Na H."/>
            <person name="Sandor L."/>
            <person name="Lipzen A."/>
            <person name="Clum A."/>
            <person name="Barry K."/>
            <person name="Grigoriev I.V."/>
            <person name="Martin F.M."/>
            <person name="Stajich J.E."/>
            <person name="Smith M.E."/>
            <person name="Bonito G."/>
            <person name="Spatafora J.W."/>
        </authorList>
    </citation>
    <scope>NUCLEOTIDE SEQUENCE [LARGE SCALE GENOMIC DNA]</scope>
    <source>
        <strain evidence="3 4">GMNB39</strain>
    </source>
</reference>
<feature type="compositionally biased region" description="Low complexity" evidence="2">
    <location>
        <begin position="755"/>
        <end position="767"/>
    </location>
</feature>
<evidence type="ECO:0000313" key="3">
    <source>
        <dbReference type="EMBL" id="RUP48307.1"/>
    </source>
</evidence>
<feature type="non-terminal residue" evidence="3">
    <location>
        <position position="1053"/>
    </location>
</feature>
<dbReference type="PANTHER" id="PTHR23315:SF7">
    <property type="entry name" value="U-BOX DOMAIN-CONTAINING PROTEIN 4"/>
    <property type="match status" value="1"/>
</dbReference>
<dbReference type="EMBL" id="RBNI01003482">
    <property type="protein sequence ID" value="RUP48307.1"/>
    <property type="molecule type" value="Genomic_DNA"/>
</dbReference>
<name>A0A433DBW0_9FUNG</name>
<gene>
    <name evidence="3" type="ORF">BC936DRAFT_144729</name>
</gene>
<protein>
    <submittedName>
        <fullName evidence="3">Armadillo-type protein</fullName>
    </submittedName>
</protein>
<feature type="region of interest" description="Disordered" evidence="2">
    <location>
        <begin position="845"/>
        <end position="865"/>
    </location>
</feature>
<feature type="region of interest" description="Disordered" evidence="2">
    <location>
        <begin position="1002"/>
        <end position="1026"/>
    </location>
</feature>
<feature type="compositionally biased region" description="Low complexity" evidence="2">
    <location>
        <begin position="574"/>
        <end position="619"/>
    </location>
</feature>
<evidence type="ECO:0000256" key="2">
    <source>
        <dbReference type="SAM" id="MobiDB-lite"/>
    </source>
</evidence>
<dbReference type="Gene3D" id="1.25.10.10">
    <property type="entry name" value="Leucine-rich Repeat Variant"/>
    <property type="match status" value="1"/>
</dbReference>